<dbReference type="GO" id="GO:0016787">
    <property type="term" value="F:hydrolase activity"/>
    <property type="evidence" value="ECO:0007669"/>
    <property type="project" value="InterPro"/>
</dbReference>
<comment type="caution">
    <text evidence="2">The sequence shown here is derived from an EMBL/GenBank/DDBJ whole genome shotgun (WGS) entry which is preliminary data.</text>
</comment>
<dbReference type="PANTHER" id="PTHR43064">
    <property type="entry name" value="PHOSPHORIBOSYLAMINOIMIDAZOLE CARBOXYLASE-RELATED"/>
    <property type="match status" value="1"/>
</dbReference>
<organism evidence="2 4">
    <name type="scientific">Candidatus Sysuiplasma superficiale</name>
    <dbReference type="NCBI Taxonomy" id="2823368"/>
    <lineage>
        <taxon>Archaea</taxon>
        <taxon>Methanobacteriati</taxon>
        <taxon>Thermoplasmatota</taxon>
        <taxon>Thermoplasmata</taxon>
        <taxon>Candidatus Sysuiplasmatales</taxon>
        <taxon>Candidatus Sysuiplasmataceae</taxon>
        <taxon>Candidatus Sysuiplasma</taxon>
    </lineage>
</organism>
<evidence type="ECO:0000313" key="2">
    <source>
        <dbReference type="EMBL" id="MBX8631857.1"/>
    </source>
</evidence>
<protein>
    <submittedName>
        <fullName evidence="2">Nickel pincer cofactor biosynthesis protein LarB</fullName>
    </submittedName>
</protein>
<dbReference type="Pfam" id="PF00731">
    <property type="entry name" value="AIRC"/>
    <property type="match status" value="1"/>
</dbReference>
<evidence type="ECO:0000313" key="4">
    <source>
        <dbReference type="Proteomes" id="UP000716004"/>
    </source>
</evidence>
<proteinExistence type="predicted"/>
<dbReference type="GO" id="GO:0006189">
    <property type="term" value="P:'de novo' IMP biosynthetic process"/>
    <property type="evidence" value="ECO:0007669"/>
    <property type="project" value="InterPro"/>
</dbReference>
<dbReference type="EMBL" id="JAGVSJ010000010">
    <property type="protein sequence ID" value="MBX8631857.1"/>
    <property type="molecule type" value="Genomic_DNA"/>
</dbReference>
<dbReference type="Proteomes" id="UP000750197">
    <property type="component" value="Unassembled WGS sequence"/>
</dbReference>
<dbReference type="NCBIfam" id="NF033503">
    <property type="entry name" value="LarB"/>
    <property type="match status" value="1"/>
</dbReference>
<dbReference type="EMBL" id="JAHEAC010000094">
    <property type="protein sequence ID" value="MBX8644741.1"/>
    <property type="molecule type" value="Genomic_DNA"/>
</dbReference>
<gene>
    <name evidence="2" type="primary">larB</name>
    <name evidence="2" type="ORF">J9259_04980</name>
    <name evidence="3" type="ORF">KIY12_08485</name>
</gene>
<evidence type="ECO:0000259" key="1">
    <source>
        <dbReference type="SMART" id="SM01001"/>
    </source>
</evidence>
<dbReference type="SMART" id="SM01001">
    <property type="entry name" value="AIRC"/>
    <property type="match status" value="1"/>
</dbReference>
<sequence length="245" mass="25995">MKEGKELAKYTLDIGESVKFDFTRERRKGFPEIVLSTGKSDSMIVSICRGVVKSGEPVIISRIDAERAGRLTDLMRQSIHKRGEMHYYEDGRIFFVRPAGWKIRSHRGAKKAAIVTGGSADIRVASETSAILEILGYAYDNFFDCGIAGLHRSIEAARRIQNGDYGIAIVFAGMEGALASVMASLLSIPVIGVPVSAGYGAGGDGSAALHSMLQSCIPGLSVVNIDNGVGAAASAVAILGLTCRN</sequence>
<evidence type="ECO:0000313" key="3">
    <source>
        <dbReference type="EMBL" id="MBX8644741.1"/>
    </source>
</evidence>
<dbReference type="Gene3D" id="3.40.50.1970">
    <property type="match status" value="1"/>
</dbReference>
<dbReference type="InterPro" id="IPR000031">
    <property type="entry name" value="PurE_dom"/>
</dbReference>
<reference evidence="2" key="1">
    <citation type="submission" date="2021-04" db="EMBL/GenBank/DDBJ databases">
        <title>Genomic insights into ecological role and evolution of a novel Thermoplasmata order Candidatus Sysuiplasmatales.</title>
        <authorList>
            <person name="Yuan Y."/>
        </authorList>
    </citation>
    <scope>NUCLEOTIDE SEQUENCE</scope>
    <source>
        <strain evidence="3">TUT19-bin139</strain>
        <strain evidence="2">YP2-bin.285</strain>
    </source>
</reference>
<dbReference type="Proteomes" id="UP000716004">
    <property type="component" value="Unassembled WGS sequence"/>
</dbReference>
<name>A0A8J8CFS3_9ARCH</name>
<dbReference type="SUPFAM" id="SSF52255">
    <property type="entry name" value="N5-CAIR mutase (phosphoribosylaminoimidazole carboxylase, PurE)"/>
    <property type="match status" value="1"/>
</dbReference>
<accession>A0A8J8CFS3</accession>
<dbReference type="PANTHER" id="PTHR43064:SF1">
    <property type="entry name" value="SLL1489 PROTEIN"/>
    <property type="match status" value="1"/>
</dbReference>
<dbReference type="AlphaFoldDB" id="A0A8J8CFS3"/>
<feature type="domain" description="PurE" evidence="1">
    <location>
        <begin position="110"/>
        <end position="245"/>
    </location>
</feature>
<dbReference type="InterPro" id="IPR039476">
    <property type="entry name" value="P2CMN_synthase_LarB"/>
</dbReference>